<keyword evidence="11 21" id="KW-0418">Kinase</keyword>
<dbReference type="InterPro" id="IPR013656">
    <property type="entry name" value="PAS_4"/>
</dbReference>
<dbReference type="PRINTS" id="PR00344">
    <property type="entry name" value="BCTRLSENSOR"/>
</dbReference>
<dbReference type="InterPro" id="IPR000014">
    <property type="entry name" value="PAS"/>
</dbReference>
<dbReference type="GO" id="GO:0005886">
    <property type="term" value="C:plasma membrane"/>
    <property type="evidence" value="ECO:0007669"/>
    <property type="project" value="UniProtKB-SubCell"/>
</dbReference>
<dbReference type="EC" id="2.7.13.3" evidence="3"/>
<evidence type="ECO:0000256" key="15">
    <source>
        <dbReference type="ARBA" id="ARBA00023136"/>
    </source>
</evidence>
<dbReference type="InterPro" id="IPR004358">
    <property type="entry name" value="Sig_transdc_His_kin-like_C"/>
</dbReference>
<evidence type="ECO:0000256" key="16">
    <source>
        <dbReference type="SAM" id="Coils"/>
    </source>
</evidence>
<keyword evidence="12" id="KW-0067">ATP-binding</keyword>
<sequence>MQLINPNGNDHPPGPSENSVTATGADEPAGRKGRRNLNRWLLAGLLPLAALALQWLLWERLQPYVWLFFYPAVFLSSWVGGRVAGLLATAFSAVVVWYLFIPPRYSFSLVHPSTIIALLIFAGMGVLFSLFHERLRRAGRQTRLALAEAILGREHLEHLMEERTRELVSLVDELRRKEADLRRSQELAKIGSWTYQADGRLEWSDELYRIYGLARGKFTPDVPSFLEIIHPDDRAHMQHWVKACLGGENPGELEFRIVRPDGSVRFISGHGALSRDSEGRVTGMSGTGQDITERKIAESAHRESEELLKLFIEYAPVPLAMFDREMRYLYASRRWRSDFGLGDRSLVKVSHYAIFPEIPQHWRELHRRGLAGEILREEAEEFRRADGTVQWLRWELRPWYDAGGKVGGIVIFSEDISNRKCAEDALQKLNEELELRVAQRTETLDVILSEREAQNAELQRAYHELEAETARRIRMVEELRQKEQLLIHQSRLAAMGEMLGYIAHQWRQPLNVLGLHLQVLGLSYQHGTFSRELLEESVGKAMGIIRHLSRTIDDFRDFLILNKEKTLFQVDEVIVKTVGLIEEHLKKAGVRIEVACTNPPEVNGFPNEYSHVILNLLTNAKDAFLERQTEHPVIRVHSGSEQGKTVVTIADNAGGIPEEIIDKIFDAYFTTKGLGKGSGVGLFMSKMIIEKNMGGSLTVRNVNGGAEFRIEI</sequence>
<feature type="transmembrane region" description="Helical" evidence="18">
    <location>
        <begin position="113"/>
        <end position="131"/>
    </location>
</feature>
<feature type="domain" description="Histidine kinase" evidence="19">
    <location>
        <begin position="501"/>
        <end position="712"/>
    </location>
</feature>
<dbReference type="InterPro" id="IPR036890">
    <property type="entry name" value="HATPase_C_sf"/>
</dbReference>
<evidence type="ECO:0000256" key="9">
    <source>
        <dbReference type="ARBA" id="ARBA00022737"/>
    </source>
</evidence>
<feature type="coiled-coil region" evidence="16">
    <location>
        <begin position="160"/>
        <end position="187"/>
    </location>
</feature>
<dbReference type="SMART" id="SM00086">
    <property type="entry name" value="PAC"/>
    <property type="match status" value="2"/>
</dbReference>
<dbReference type="InterPro" id="IPR003661">
    <property type="entry name" value="HisK_dim/P_dom"/>
</dbReference>
<keyword evidence="5" id="KW-0997">Cell inner membrane</keyword>
<evidence type="ECO:0000256" key="3">
    <source>
        <dbReference type="ARBA" id="ARBA00012438"/>
    </source>
</evidence>
<dbReference type="NCBIfam" id="TIGR00229">
    <property type="entry name" value="sensory_box"/>
    <property type="match status" value="2"/>
</dbReference>
<dbReference type="SMART" id="SM00387">
    <property type="entry name" value="HATPase_c"/>
    <property type="match status" value="1"/>
</dbReference>
<dbReference type="Gene3D" id="1.20.120.620">
    <property type="entry name" value="Backbone structure of the membrane domain of e. Coli histidine kinase receptor kdpd"/>
    <property type="match status" value="1"/>
</dbReference>
<dbReference type="GO" id="GO:0000155">
    <property type="term" value="F:phosphorelay sensor kinase activity"/>
    <property type="evidence" value="ECO:0007669"/>
    <property type="project" value="InterPro"/>
</dbReference>
<dbReference type="STRING" id="443144.GM21_0549"/>
<dbReference type="InterPro" id="IPR005467">
    <property type="entry name" value="His_kinase_dom"/>
</dbReference>
<dbReference type="InterPro" id="IPR036097">
    <property type="entry name" value="HisK_dim/P_sf"/>
</dbReference>
<organism evidence="21">
    <name type="scientific">Geobacter sp. (strain M21)</name>
    <dbReference type="NCBI Taxonomy" id="443144"/>
    <lineage>
        <taxon>Bacteria</taxon>
        <taxon>Pseudomonadati</taxon>
        <taxon>Thermodesulfobacteriota</taxon>
        <taxon>Desulfuromonadia</taxon>
        <taxon>Geobacterales</taxon>
        <taxon>Geobacteraceae</taxon>
        <taxon>Geobacter</taxon>
    </lineage>
</organism>
<proteinExistence type="predicted"/>
<dbReference type="Pfam" id="PF08447">
    <property type="entry name" value="PAS_3"/>
    <property type="match status" value="1"/>
</dbReference>
<dbReference type="Pfam" id="PF08448">
    <property type="entry name" value="PAS_4"/>
    <property type="match status" value="1"/>
</dbReference>
<dbReference type="PANTHER" id="PTHR43304:SF1">
    <property type="entry name" value="PAC DOMAIN-CONTAINING PROTEIN"/>
    <property type="match status" value="1"/>
</dbReference>
<keyword evidence="16" id="KW-0175">Coiled coil</keyword>
<dbReference type="FunFam" id="2.10.70.100:FF:000001">
    <property type="entry name" value="Sensory transduction histidine kinase"/>
    <property type="match status" value="1"/>
</dbReference>
<evidence type="ECO:0000256" key="4">
    <source>
        <dbReference type="ARBA" id="ARBA00022475"/>
    </source>
</evidence>
<dbReference type="EMBL" id="CP001661">
    <property type="protein sequence ID" value="ACT16623.1"/>
    <property type="molecule type" value="Genomic_DNA"/>
</dbReference>
<evidence type="ECO:0000256" key="1">
    <source>
        <dbReference type="ARBA" id="ARBA00000085"/>
    </source>
</evidence>
<feature type="region of interest" description="Disordered" evidence="17">
    <location>
        <begin position="1"/>
        <end position="31"/>
    </location>
</feature>
<dbReference type="Pfam" id="PF02518">
    <property type="entry name" value="HATPase_c"/>
    <property type="match status" value="1"/>
</dbReference>
<accession>C6DZP1</accession>
<dbReference type="InterPro" id="IPR038318">
    <property type="entry name" value="KdpD_sf"/>
</dbReference>
<feature type="domain" description="PAC" evidence="20">
    <location>
        <begin position="251"/>
        <end position="303"/>
    </location>
</feature>
<dbReference type="eggNOG" id="COG2205">
    <property type="taxonomic scope" value="Bacteria"/>
</dbReference>
<evidence type="ECO:0000256" key="18">
    <source>
        <dbReference type="SAM" id="Phobius"/>
    </source>
</evidence>
<keyword evidence="7" id="KW-0808">Transferase</keyword>
<dbReference type="OrthoDB" id="5389102at2"/>
<dbReference type="SMART" id="SM00388">
    <property type="entry name" value="HisKA"/>
    <property type="match status" value="1"/>
</dbReference>
<dbReference type="AlphaFoldDB" id="C6DZP1"/>
<gene>
    <name evidence="21" type="ordered locus">GM21_0549</name>
</gene>
<evidence type="ECO:0000256" key="8">
    <source>
        <dbReference type="ARBA" id="ARBA00022692"/>
    </source>
</evidence>
<keyword evidence="10" id="KW-0547">Nucleotide-binding</keyword>
<dbReference type="InterPro" id="IPR001610">
    <property type="entry name" value="PAC"/>
</dbReference>
<evidence type="ECO:0000256" key="13">
    <source>
        <dbReference type="ARBA" id="ARBA00022989"/>
    </source>
</evidence>
<evidence type="ECO:0000256" key="10">
    <source>
        <dbReference type="ARBA" id="ARBA00022741"/>
    </source>
</evidence>
<comment type="catalytic activity">
    <reaction evidence="1">
        <text>ATP + protein L-histidine = ADP + protein N-phospho-L-histidine.</text>
        <dbReference type="EC" id="2.7.13.3"/>
    </reaction>
</comment>
<dbReference type="InterPro" id="IPR035965">
    <property type="entry name" value="PAS-like_dom_sf"/>
</dbReference>
<dbReference type="Gene3D" id="3.30.450.20">
    <property type="entry name" value="PAS domain"/>
    <property type="match status" value="2"/>
</dbReference>
<dbReference type="InterPro" id="IPR003594">
    <property type="entry name" value="HATPase_dom"/>
</dbReference>
<keyword evidence="8 18" id="KW-0812">Transmembrane</keyword>
<feature type="transmembrane region" description="Helical" evidence="18">
    <location>
        <begin position="40"/>
        <end position="58"/>
    </location>
</feature>
<protein>
    <recommendedName>
        <fullName evidence="3">histidine kinase</fullName>
        <ecNumber evidence="3">2.7.13.3</ecNumber>
    </recommendedName>
</protein>
<dbReference type="KEGG" id="gem:GM21_0549"/>
<dbReference type="InterPro" id="IPR000700">
    <property type="entry name" value="PAS-assoc_C"/>
</dbReference>
<name>C6DZP1_GEOSM</name>
<dbReference type="Gene3D" id="1.10.287.130">
    <property type="match status" value="1"/>
</dbReference>
<dbReference type="SUPFAM" id="SSF55874">
    <property type="entry name" value="ATPase domain of HSP90 chaperone/DNA topoisomerase II/histidine kinase"/>
    <property type="match status" value="1"/>
</dbReference>
<reference evidence="21" key="1">
    <citation type="submission" date="2009-07" db="EMBL/GenBank/DDBJ databases">
        <title>Complete sequence of Geobacter sp. M21.</title>
        <authorList>
            <consortium name="US DOE Joint Genome Institute"/>
            <person name="Lucas S."/>
            <person name="Copeland A."/>
            <person name="Lapidus A."/>
            <person name="Glavina del Rio T."/>
            <person name="Dalin E."/>
            <person name="Tice H."/>
            <person name="Bruce D."/>
            <person name="Goodwin L."/>
            <person name="Pitluck S."/>
            <person name="Saunders E."/>
            <person name="Brettin T."/>
            <person name="Detter J.C."/>
            <person name="Han C."/>
            <person name="Larimer F."/>
            <person name="Land M."/>
            <person name="Hauser L."/>
            <person name="Kyrpides N."/>
            <person name="Ovchinnikova G."/>
            <person name="Lovley D."/>
        </authorList>
    </citation>
    <scope>NUCLEOTIDE SEQUENCE [LARGE SCALE GENOMIC DNA]</scope>
    <source>
        <strain evidence="21">M21</strain>
    </source>
</reference>
<evidence type="ECO:0000313" key="21">
    <source>
        <dbReference type="EMBL" id="ACT16623.1"/>
    </source>
</evidence>
<dbReference type="PROSITE" id="PS50113">
    <property type="entry name" value="PAC"/>
    <property type="match status" value="2"/>
</dbReference>
<keyword evidence="4" id="KW-1003">Cell membrane</keyword>
<dbReference type="InterPro" id="IPR013655">
    <property type="entry name" value="PAS_fold_3"/>
</dbReference>
<dbReference type="eggNOG" id="COG4191">
    <property type="taxonomic scope" value="Bacteria"/>
</dbReference>
<evidence type="ECO:0000256" key="17">
    <source>
        <dbReference type="SAM" id="MobiDB-lite"/>
    </source>
</evidence>
<comment type="subcellular location">
    <subcellularLocation>
        <location evidence="2">Cell inner membrane</location>
        <topology evidence="2">Multi-pass membrane protein</topology>
    </subcellularLocation>
</comment>
<dbReference type="SUPFAM" id="SSF47384">
    <property type="entry name" value="Homodimeric domain of signal transducing histidine kinase"/>
    <property type="match status" value="1"/>
</dbReference>
<feature type="transmembrane region" description="Helical" evidence="18">
    <location>
        <begin position="78"/>
        <end position="101"/>
    </location>
</feature>
<dbReference type="PROSITE" id="PS50109">
    <property type="entry name" value="HIS_KIN"/>
    <property type="match status" value="1"/>
</dbReference>
<evidence type="ECO:0000256" key="12">
    <source>
        <dbReference type="ARBA" id="ARBA00022840"/>
    </source>
</evidence>
<dbReference type="Gene3D" id="2.10.70.100">
    <property type="match status" value="1"/>
</dbReference>
<evidence type="ECO:0000256" key="2">
    <source>
        <dbReference type="ARBA" id="ARBA00004429"/>
    </source>
</evidence>
<dbReference type="PANTHER" id="PTHR43304">
    <property type="entry name" value="PHYTOCHROME-LIKE PROTEIN CPH1"/>
    <property type="match status" value="1"/>
</dbReference>
<evidence type="ECO:0000256" key="7">
    <source>
        <dbReference type="ARBA" id="ARBA00022679"/>
    </source>
</evidence>
<evidence type="ECO:0000259" key="20">
    <source>
        <dbReference type="PROSITE" id="PS50113"/>
    </source>
</evidence>
<keyword evidence="9" id="KW-0677">Repeat</keyword>
<evidence type="ECO:0000256" key="14">
    <source>
        <dbReference type="ARBA" id="ARBA00023012"/>
    </source>
</evidence>
<evidence type="ECO:0000259" key="19">
    <source>
        <dbReference type="PROSITE" id="PS50109"/>
    </source>
</evidence>
<evidence type="ECO:0000256" key="5">
    <source>
        <dbReference type="ARBA" id="ARBA00022519"/>
    </source>
</evidence>
<dbReference type="InterPro" id="IPR025201">
    <property type="entry name" value="KdpD_TM"/>
</dbReference>
<dbReference type="GO" id="GO:0005524">
    <property type="term" value="F:ATP binding"/>
    <property type="evidence" value="ECO:0007669"/>
    <property type="project" value="UniProtKB-KW"/>
</dbReference>
<keyword evidence="15 18" id="KW-0472">Membrane</keyword>
<dbReference type="CDD" id="cd00082">
    <property type="entry name" value="HisKA"/>
    <property type="match status" value="1"/>
</dbReference>
<keyword evidence="13 18" id="KW-1133">Transmembrane helix</keyword>
<feature type="domain" description="PAC" evidence="20">
    <location>
        <begin position="376"/>
        <end position="428"/>
    </location>
</feature>
<evidence type="ECO:0000256" key="6">
    <source>
        <dbReference type="ARBA" id="ARBA00022553"/>
    </source>
</evidence>
<dbReference type="HOGENOM" id="CLU_000445_133_3_7"/>
<dbReference type="CDD" id="cd00130">
    <property type="entry name" value="PAS"/>
    <property type="match status" value="2"/>
</dbReference>
<dbReference type="Gene3D" id="3.30.565.10">
    <property type="entry name" value="Histidine kinase-like ATPase, C-terminal domain"/>
    <property type="match status" value="1"/>
</dbReference>
<keyword evidence="14" id="KW-0902">Two-component regulatory system</keyword>
<dbReference type="Pfam" id="PF13493">
    <property type="entry name" value="DUF4118"/>
    <property type="match status" value="1"/>
</dbReference>
<evidence type="ECO:0000256" key="11">
    <source>
        <dbReference type="ARBA" id="ARBA00022777"/>
    </source>
</evidence>
<dbReference type="SMART" id="SM00091">
    <property type="entry name" value="PAS"/>
    <property type="match status" value="2"/>
</dbReference>
<keyword evidence="6" id="KW-0597">Phosphoprotein</keyword>
<dbReference type="SUPFAM" id="SSF55785">
    <property type="entry name" value="PYP-like sensor domain (PAS domain)"/>
    <property type="match status" value="2"/>
</dbReference>
<dbReference type="InterPro" id="IPR052162">
    <property type="entry name" value="Sensor_kinase/Photoreceptor"/>
</dbReference>
<feature type="coiled-coil region" evidence="16">
    <location>
        <begin position="419"/>
        <end position="471"/>
    </location>
</feature>